<dbReference type="Gene3D" id="1.25.40.10">
    <property type="entry name" value="Tetratricopeptide repeat domain"/>
    <property type="match status" value="1"/>
</dbReference>
<dbReference type="EMBL" id="CAEZTD010000014">
    <property type="protein sequence ID" value="CAB4555000.1"/>
    <property type="molecule type" value="Genomic_DNA"/>
</dbReference>
<organism evidence="2">
    <name type="scientific">freshwater metagenome</name>
    <dbReference type="NCBI Taxonomy" id="449393"/>
    <lineage>
        <taxon>unclassified sequences</taxon>
        <taxon>metagenomes</taxon>
        <taxon>ecological metagenomes</taxon>
    </lineage>
</organism>
<name>A0A6J6CTZ2_9ZZZZ</name>
<evidence type="ECO:0000313" key="2">
    <source>
        <dbReference type="EMBL" id="CAB4555000.1"/>
    </source>
</evidence>
<proteinExistence type="predicted"/>
<reference evidence="2" key="1">
    <citation type="submission" date="2020-05" db="EMBL/GenBank/DDBJ databases">
        <authorList>
            <person name="Chiriac C."/>
            <person name="Salcher M."/>
            <person name="Ghai R."/>
            <person name="Kavagutti S V."/>
        </authorList>
    </citation>
    <scope>NUCLEOTIDE SEQUENCE</scope>
</reference>
<feature type="region of interest" description="Disordered" evidence="1">
    <location>
        <begin position="165"/>
        <end position="192"/>
    </location>
</feature>
<sequence length="328" mass="34253">MSIDAGRAVDLSAVVSKPAESTAASLPGAPGDTDLMLPGLVLQADDSSFASVLEISNTVPVLVCFVMDAQRDEPMVRTLSEATVKLNGRAVLVNVDAGASPQLVASFQADVLSATEGGQSPVVGAVLAGRPLQLFVGDQTSEMIEQVLQQLLIVGEQSGIVGTVTTPDMVSGRSARESAGAGEVPEPEVPPLDPLHQEAFDAIERADYPSAVNAYERALKENPKDEMARAGLAQVSLLARLSGKSLADVRNAAAADPDNLDAQLDVADLDLSGGHIDDAFDRLLGIFPRAGADDRNVIRVRLLELFDVVGAADPRVVAARAKLTNLLF</sequence>
<dbReference type="SUPFAM" id="SSF48452">
    <property type="entry name" value="TPR-like"/>
    <property type="match status" value="1"/>
</dbReference>
<accession>A0A6J6CTZ2</accession>
<protein>
    <submittedName>
        <fullName evidence="2">Unannotated protein</fullName>
    </submittedName>
</protein>
<dbReference type="InterPro" id="IPR011990">
    <property type="entry name" value="TPR-like_helical_dom_sf"/>
</dbReference>
<dbReference type="AlphaFoldDB" id="A0A6J6CTZ2"/>
<gene>
    <name evidence="2" type="ORF">UFOPK1591_00314</name>
</gene>
<evidence type="ECO:0000256" key="1">
    <source>
        <dbReference type="SAM" id="MobiDB-lite"/>
    </source>
</evidence>
<dbReference type="Pfam" id="PF14561">
    <property type="entry name" value="TPR_20"/>
    <property type="match status" value="1"/>
</dbReference>